<name>A0A852WUM1_9MICO</name>
<feature type="compositionally biased region" description="Low complexity" evidence="1">
    <location>
        <begin position="8"/>
        <end position="20"/>
    </location>
</feature>
<evidence type="ECO:0000313" key="4">
    <source>
        <dbReference type="Proteomes" id="UP000549066"/>
    </source>
</evidence>
<reference evidence="3 4" key="1">
    <citation type="submission" date="2020-07" db="EMBL/GenBank/DDBJ databases">
        <title>Sequencing the genomes of 1000 actinobacteria strains.</title>
        <authorList>
            <person name="Klenk H.-P."/>
        </authorList>
    </citation>
    <scope>NUCLEOTIDE SEQUENCE [LARGE SCALE GENOMIC DNA]</scope>
    <source>
        <strain evidence="3 4">DSM 8598</strain>
    </source>
</reference>
<feature type="transmembrane region" description="Helical" evidence="2">
    <location>
        <begin position="144"/>
        <end position="164"/>
    </location>
</feature>
<dbReference type="RefSeq" id="WP_179551877.1">
    <property type="nucleotide sequence ID" value="NZ_JACCFI010000001.1"/>
</dbReference>
<sequence>MTVPAEPAKAAGASGVSGAPDRADGPDPRDLRLASRYGMLLRTPELPMAFSFTEFARGAGLAWLGFQALFSLGYASTGVAMAFASLAQPDRFSSFESAVGYVPAMLLFSFGYAMPWSIGALMLVGGPAAWLLGRSLRRVRAMRWHLVGFAVLGLVVGLATSVIATATMQFPGSQGSIFVLIATPATTVAVAFGWWRTASWALRDDVGFRAAFAVRHP</sequence>
<feature type="transmembrane region" description="Helical" evidence="2">
    <location>
        <begin position="61"/>
        <end position="84"/>
    </location>
</feature>
<evidence type="ECO:0000256" key="1">
    <source>
        <dbReference type="SAM" id="MobiDB-lite"/>
    </source>
</evidence>
<accession>A0A852WUM1</accession>
<feature type="transmembrane region" description="Helical" evidence="2">
    <location>
        <begin position="176"/>
        <end position="195"/>
    </location>
</feature>
<keyword evidence="2" id="KW-0812">Transmembrane</keyword>
<proteinExistence type="predicted"/>
<keyword evidence="2" id="KW-1133">Transmembrane helix</keyword>
<dbReference type="AlphaFoldDB" id="A0A852WUM1"/>
<evidence type="ECO:0000313" key="3">
    <source>
        <dbReference type="EMBL" id="NYG22012.1"/>
    </source>
</evidence>
<gene>
    <name evidence="3" type="ORF">BJY17_002759</name>
</gene>
<dbReference type="Proteomes" id="UP000549066">
    <property type="component" value="Unassembled WGS sequence"/>
</dbReference>
<keyword evidence="4" id="KW-1185">Reference proteome</keyword>
<feature type="region of interest" description="Disordered" evidence="1">
    <location>
        <begin position="1"/>
        <end position="29"/>
    </location>
</feature>
<dbReference type="EMBL" id="JACCFI010000001">
    <property type="protein sequence ID" value="NYG22012.1"/>
    <property type="molecule type" value="Genomic_DNA"/>
</dbReference>
<feature type="transmembrane region" description="Helical" evidence="2">
    <location>
        <begin position="104"/>
        <end position="132"/>
    </location>
</feature>
<evidence type="ECO:0000256" key="2">
    <source>
        <dbReference type="SAM" id="Phobius"/>
    </source>
</evidence>
<keyword evidence="2" id="KW-0472">Membrane</keyword>
<protein>
    <submittedName>
        <fullName evidence="3">Uncharacterized protein</fullName>
    </submittedName>
</protein>
<comment type="caution">
    <text evidence="3">The sequence shown here is derived from an EMBL/GenBank/DDBJ whole genome shotgun (WGS) entry which is preliminary data.</text>
</comment>
<organism evidence="3 4">
    <name type="scientific">Agromyces hippuratus</name>
    <dbReference type="NCBI Taxonomy" id="286438"/>
    <lineage>
        <taxon>Bacteria</taxon>
        <taxon>Bacillati</taxon>
        <taxon>Actinomycetota</taxon>
        <taxon>Actinomycetes</taxon>
        <taxon>Micrococcales</taxon>
        <taxon>Microbacteriaceae</taxon>
        <taxon>Agromyces</taxon>
    </lineage>
</organism>